<name>A0ABM4DKJ1_HYDVU</name>
<protein>
    <submittedName>
        <fullName evidence="6">Uncharacterized protein LOC105846648 isoform X2</fullName>
    </submittedName>
</protein>
<evidence type="ECO:0000256" key="2">
    <source>
        <dbReference type="SAM" id="Phobius"/>
    </source>
</evidence>
<evidence type="ECO:0000256" key="1">
    <source>
        <dbReference type="PROSITE-ProRule" id="PRU00042"/>
    </source>
</evidence>
<organism evidence="5 6">
    <name type="scientific">Hydra vulgaris</name>
    <name type="common">Hydra</name>
    <name type="synonym">Hydra attenuata</name>
    <dbReference type="NCBI Taxonomy" id="6087"/>
    <lineage>
        <taxon>Eukaryota</taxon>
        <taxon>Metazoa</taxon>
        <taxon>Cnidaria</taxon>
        <taxon>Hydrozoa</taxon>
        <taxon>Hydroidolina</taxon>
        <taxon>Anthoathecata</taxon>
        <taxon>Aplanulata</taxon>
        <taxon>Hydridae</taxon>
        <taxon>Hydra</taxon>
    </lineage>
</organism>
<reference evidence="6" key="1">
    <citation type="submission" date="2025-08" db="UniProtKB">
        <authorList>
            <consortium name="RefSeq"/>
        </authorList>
    </citation>
    <scope>IDENTIFICATION</scope>
</reference>
<keyword evidence="5" id="KW-1185">Reference proteome</keyword>
<dbReference type="PROSITE" id="PS50157">
    <property type="entry name" value="ZINC_FINGER_C2H2_2"/>
    <property type="match status" value="1"/>
</dbReference>
<accession>A0ABM4DKJ1</accession>
<keyword evidence="1" id="KW-0863">Zinc-finger</keyword>
<keyword evidence="3" id="KW-0732">Signal</keyword>
<feature type="chain" id="PRO_5046255113" evidence="3">
    <location>
        <begin position="26"/>
        <end position="291"/>
    </location>
</feature>
<keyword evidence="2" id="KW-0812">Transmembrane</keyword>
<feature type="transmembrane region" description="Helical" evidence="2">
    <location>
        <begin position="224"/>
        <end position="246"/>
    </location>
</feature>
<dbReference type="GeneID" id="105846648"/>
<feature type="signal peptide" evidence="3">
    <location>
        <begin position="1"/>
        <end position="25"/>
    </location>
</feature>
<dbReference type="RefSeq" id="XP_065675046.1">
    <property type="nucleotide sequence ID" value="XM_065818974.1"/>
</dbReference>
<gene>
    <name evidence="6" type="primary">LOC105846648</name>
</gene>
<evidence type="ECO:0000313" key="5">
    <source>
        <dbReference type="Proteomes" id="UP001652625"/>
    </source>
</evidence>
<evidence type="ECO:0000256" key="3">
    <source>
        <dbReference type="SAM" id="SignalP"/>
    </source>
</evidence>
<dbReference type="PANTHER" id="PTHR21385:SF0">
    <property type="entry name" value="RE51073P"/>
    <property type="match status" value="1"/>
</dbReference>
<dbReference type="PROSITE" id="PS00028">
    <property type="entry name" value="ZINC_FINGER_C2H2_1"/>
    <property type="match status" value="1"/>
</dbReference>
<keyword evidence="1" id="KW-0479">Metal-binding</keyword>
<dbReference type="InterPro" id="IPR013087">
    <property type="entry name" value="Znf_C2H2_type"/>
</dbReference>
<feature type="domain" description="C2H2-type" evidence="4">
    <location>
        <begin position="109"/>
        <end position="134"/>
    </location>
</feature>
<keyword evidence="1" id="KW-0862">Zinc</keyword>
<dbReference type="Proteomes" id="UP001652625">
    <property type="component" value="Chromosome 15"/>
</dbReference>
<dbReference type="PANTHER" id="PTHR21385">
    <property type="entry name" value="ZINC FINGER PROTEIN-RELATED"/>
    <property type="match status" value="1"/>
</dbReference>
<sequence length="291" mass="35063">MFIRWFIRWMSYSIVVSLLVLQASAKRTSAKRRNFSPRNMLWNKSSRIDFKRNCSLQRSALVSNILSQTLYPIYEKYQLKIPRRCIFLQERNIYRGVEMGKTELSGGHVKCEFCGKLFENENYFYKHMDRKHANVYVFNKDFVCLSDYCDIFRCDLHEMYPVNPLDFDLCNKKDVRKLQRKCEKIVYTCLPTEMQHYVYDSLTKSLCAPLNCNNFYADFEDVSIWYIAFMLMLIPATFILFLFVLWCCNELSNDYSEGNMLYDKYEKEKFETMILKGRTDYYISHNQVRRR</sequence>
<proteinExistence type="predicted"/>
<evidence type="ECO:0000313" key="6">
    <source>
        <dbReference type="RefSeq" id="XP_065675046.1"/>
    </source>
</evidence>
<keyword evidence="2" id="KW-1133">Transmembrane helix</keyword>
<keyword evidence="2" id="KW-0472">Membrane</keyword>
<evidence type="ECO:0000259" key="4">
    <source>
        <dbReference type="PROSITE" id="PS50157"/>
    </source>
</evidence>